<dbReference type="Gene3D" id="3.30.700.10">
    <property type="entry name" value="Glycoprotein, Type 4 Pilin"/>
    <property type="match status" value="1"/>
</dbReference>
<evidence type="ECO:0000313" key="5">
    <source>
        <dbReference type="EMBL" id="MEM0514939.1"/>
    </source>
</evidence>
<feature type="transmembrane region" description="Helical" evidence="4">
    <location>
        <begin position="12"/>
        <end position="35"/>
    </location>
</feature>
<evidence type="ECO:0000256" key="4">
    <source>
        <dbReference type="SAM" id="Phobius"/>
    </source>
</evidence>
<evidence type="ECO:0000256" key="2">
    <source>
        <dbReference type="ARBA" id="ARBA00022481"/>
    </source>
</evidence>
<dbReference type="Pfam" id="PF00114">
    <property type="entry name" value="Pilin"/>
    <property type="match status" value="1"/>
</dbReference>
<protein>
    <submittedName>
        <fullName evidence="5">Prepilin-type N-terminal cleavage/methylation domain-containing protein</fullName>
    </submittedName>
</protein>
<keyword evidence="6" id="KW-1185">Reference proteome</keyword>
<name>A0ABU9MXB0_9GAMM</name>
<evidence type="ECO:0000256" key="1">
    <source>
        <dbReference type="ARBA" id="ARBA00005233"/>
    </source>
</evidence>
<dbReference type="PANTHER" id="PTHR30093">
    <property type="entry name" value="GENERAL SECRETION PATHWAY PROTEIN G"/>
    <property type="match status" value="1"/>
</dbReference>
<keyword evidence="2" id="KW-0488">Methylation</keyword>
<dbReference type="InterPro" id="IPR045584">
    <property type="entry name" value="Pilin-like"/>
</dbReference>
<sequence length="170" mass="17423">MEKMTHNKQQGFTLIELMIVVAIIGILAAVALPAYQDYTNRAKASEVMLAASTARTCVSEKAQIGKNPDNCDADFQATKYVSSLTVDDKGEVIAIGADDMLGLDIVLTPQKSGEDASGAATSGAASATDFTTPPGFTVSEWVCTGNIGTDAKASWLPATCDAAAAAGGGN</sequence>
<evidence type="ECO:0000313" key="6">
    <source>
        <dbReference type="Proteomes" id="UP001447008"/>
    </source>
</evidence>
<dbReference type="RefSeq" id="WP_342677177.1">
    <property type="nucleotide sequence ID" value="NZ_JBCGCU010000005.1"/>
</dbReference>
<dbReference type="Pfam" id="PF07963">
    <property type="entry name" value="N_methyl"/>
    <property type="match status" value="1"/>
</dbReference>
<dbReference type="Proteomes" id="UP001447008">
    <property type="component" value="Unassembled WGS sequence"/>
</dbReference>
<dbReference type="NCBIfam" id="TIGR02532">
    <property type="entry name" value="IV_pilin_GFxxxE"/>
    <property type="match status" value="1"/>
</dbReference>
<proteinExistence type="inferred from homology"/>
<keyword evidence="3" id="KW-0281">Fimbrium</keyword>
<dbReference type="InterPro" id="IPR001082">
    <property type="entry name" value="Pilin"/>
</dbReference>
<accession>A0ABU9MXB0</accession>
<reference evidence="5 6" key="1">
    <citation type="submission" date="2024-03" db="EMBL/GenBank/DDBJ databases">
        <title>Pseudoalteromonas qingdaonensis sp. nov., isolated from the intestines of marine benthic organisms.</title>
        <authorList>
            <person name="Lin X."/>
            <person name="Fang S."/>
            <person name="Hu X."/>
        </authorList>
    </citation>
    <scope>NUCLEOTIDE SEQUENCE [LARGE SCALE GENOMIC DNA]</scope>
    <source>
        <strain evidence="5 6">YIC-827</strain>
    </source>
</reference>
<gene>
    <name evidence="5" type="ORF">WCN91_05790</name>
</gene>
<keyword evidence="4" id="KW-1133">Transmembrane helix</keyword>
<dbReference type="SUPFAM" id="SSF54523">
    <property type="entry name" value="Pili subunits"/>
    <property type="match status" value="1"/>
</dbReference>
<comment type="similarity">
    <text evidence="1 3">Belongs to the N-Me-Phe pilin family.</text>
</comment>
<organism evidence="5 6">
    <name type="scientific">Pseudoalteromonas qingdaonensis</name>
    <dbReference type="NCBI Taxonomy" id="3131913"/>
    <lineage>
        <taxon>Bacteria</taxon>
        <taxon>Pseudomonadati</taxon>
        <taxon>Pseudomonadota</taxon>
        <taxon>Gammaproteobacteria</taxon>
        <taxon>Alteromonadales</taxon>
        <taxon>Pseudoalteromonadaceae</taxon>
        <taxon>Pseudoalteromonas</taxon>
    </lineage>
</organism>
<comment type="caution">
    <text evidence="5">The sequence shown here is derived from an EMBL/GenBank/DDBJ whole genome shotgun (WGS) entry which is preliminary data.</text>
</comment>
<dbReference type="InterPro" id="IPR012902">
    <property type="entry name" value="N_methyl_site"/>
</dbReference>
<dbReference type="PROSITE" id="PS00409">
    <property type="entry name" value="PROKAR_NTER_METHYL"/>
    <property type="match status" value="1"/>
</dbReference>
<dbReference type="EMBL" id="JBCGCU010000005">
    <property type="protein sequence ID" value="MEM0514939.1"/>
    <property type="molecule type" value="Genomic_DNA"/>
</dbReference>
<keyword evidence="4" id="KW-0812">Transmembrane</keyword>
<dbReference type="PANTHER" id="PTHR30093:SF34">
    <property type="entry name" value="PREPILIN PEPTIDASE-DEPENDENT PROTEIN D"/>
    <property type="match status" value="1"/>
</dbReference>
<keyword evidence="4" id="KW-0472">Membrane</keyword>
<evidence type="ECO:0000256" key="3">
    <source>
        <dbReference type="RuleBase" id="RU000389"/>
    </source>
</evidence>